<protein>
    <submittedName>
        <fullName evidence="1">Uncharacterized protein</fullName>
    </submittedName>
</protein>
<dbReference type="GeneID" id="24564013"/>
<evidence type="ECO:0000313" key="2">
    <source>
        <dbReference type="Proteomes" id="UP000033188"/>
    </source>
</evidence>
<gene>
    <name evidence="1" type="ORF">BBBOND_0206300</name>
</gene>
<name>A0A061D628_BABBI</name>
<evidence type="ECO:0000313" key="1">
    <source>
        <dbReference type="EMBL" id="CDR95472.1"/>
    </source>
</evidence>
<dbReference type="AlphaFoldDB" id="A0A061D628"/>
<dbReference type="OMA" id="NQTKHFG"/>
<dbReference type="OrthoDB" id="365036at2759"/>
<accession>A0A061D628</accession>
<dbReference type="Proteomes" id="UP000033188">
    <property type="component" value="Chromosome 2"/>
</dbReference>
<dbReference type="VEuPathDB" id="PiroplasmaDB:BBBOND_0206300"/>
<sequence>MADEPGAARTRRPSSGPRKAPIVDNFVLMFYNKDGSAPAYSSADCAGSLSSEASFREKVRDYLERIKELRREITDKYHAKKLTEDKMQALLFELRVQSRFSALNVKKRQAVKVHLQRKLLLCEKIYLLTIRLQKLYIELAELVDSRASHCVQLHRTARRCASALYEHRRRMAAT</sequence>
<organism evidence="1 2">
    <name type="scientific">Babesia bigemina</name>
    <dbReference type="NCBI Taxonomy" id="5866"/>
    <lineage>
        <taxon>Eukaryota</taxon>
        <taxon>Sar</taxon>
        <taxon>Alveolata</taxon>
        <taxon>Apicomplexa</taxon>
        <taxon>Aconoidasida</taxon>
        <taxon>Piroplasmida</taxon>
        <taxon>Babesiidae</taxon>
        <taxon>Babesia</taxon>
    </lineage>
</organism>
<dbReference type="EMBL" id="LK391708">
    <property type="protein sequence ID" value="CDR95472.1"/>
    <property type="molecule type" value="Genomic_DNA"/>
</dbReference>
<dbReference type="KEGG" id="bbig:BBBOND_0206300"/>
<dbReference type="RefSeq" id="XP_012767658.1">
    <property type="nucleotide sequence ID" value="XM_012912204.1"/>
</dbReference>
<reference evidence="2" key="1">
    <citation type="submission" date="2014-06" db="EMBL/GenBank/DDBJ databases">
        <authorList>
            <person name="Aslett M."/>
            <person name="De Silva N."/>
        </authorList>
    </citation>
    <scope>NUCLEOTIDE SEQUENCE [LARGE SCALE GENOMIC DNA]</scope>
    <source>
        <strain evidence="2">Bond</strain>
    </source>
</reference>
<proteinExistence type="predicted"/>
<keyword evidence="2" id="KW-1185">Reference proteome</keyword>